<dbReference type="PANTHER" id="PTHR31061">
    <property type="entry name" value="LD22376P"/>
    <property type="match status" value="1"/>
</dbReference>
<feature type="transmembrane region" description="Helical" evidence="1">
    <location>
        <begin position="282"/>
        <end position="303"/>
    </location>
</feature>
<dbReference type="RefSeq" id="WP_339424275.1">
    <property type="nucleotide sequence ID" value="NZ_JBDJLH010000002.1"/>
</dbReference>
<dbReference type="PANTHER" id="PTHR31061:SF24">
    <property type="entry name" value="LD22376P"/>
    <property type="match status" value="1"/>
</dbReference>
<comment type="caution">
    <text evidence="2">The sequence shown here is derived from an EMBL/GenBank/DDBJ whole genome shotgun (WGS) entry which is preliminary data.</text>
</comment>
<feature type="transmembrane region" description="Helical" evidence="1">
    <location>
        <begin position="12"/>
        <end position="33"/>
    </location>
</feature>
<keyword evidence="1" id="KW-0472">Membrane</keyword>
<feature type="transmembrane region" description="Helical" evidence="1">
    <location>
        <begin position="120"/>
        <end position="136"/>
    </location>
</feature>
<feature type="transmembrane region" description="Helical" evidence="1">
    <location>
        <begin position="382"/>
        <end position="400"/>
    </location>
</feature>
<feature type="transmembrane region" description="Helical" evidence="1">
    <location>
        <begin position="206"/>
        <end position="224"/>
    </location>
</feature>
<keyword evidence="1" id="KW-0812">Transmembrane</keyword>
<feature type="transmembrane region" description="Helical" evidence="1">
    <location>
        <begin position="180"/>
        <end position="199"/>
    </location>
</feature>
<feature type="transmembrane region" description="Helical" evidence="1">
    <location>
        <begin position="148"/>
        <end position="168"/>
    </location>
</feature>
<feature type="transmembrane region" description="Helical" evidence="1">
    <location>
        <begin position="95"/>
        <end position="114"/>
    </location>
</feature>
<feature type="transmembrane region" description="Helical" evidence="1">
    <location>
        <begin position="315"/>
        <end position="337"/>
    </location>
</feature>
<feature type="transmembrane region" description="Helical" evidence="1">
    <location>
        <begin position="53"/>
        <end position="74"/>
    </location>
</feature>
<evidence type="ECO:0000256" key="1">
    <source>
        <dbReference type="SAM" id="Phobius"/>
    </source>
</evidence>
<keyword evidence="1" id="KW-1133">Transmembrane helix</keyword>
<protein>
    <submittedName>
        <fullName evidence="2">DUF5009 domain-containing protein</fullName>
    </submittedName>
</protein>
<dbReference type="Proteomes" id="UP001409291">
    <property type="component" value="Unassembled WGS sequence"/>
</dbReference>
<evidence type="ECO:0000313" key="2">
    <source>
        <dbReference type="EMBL" id="MEN5378567.1"/>
    </source>
</evidence>
<dbReference type="EMBL" id="JBDJNQ010000007">
    <property type="protein sequence ID" value="MEN5378567.1"/>
    <property type="molecule type" value="Genomic_DNA"/>
</dbReference>
<sequence>MEKQSLFYHKRNPAIDMMRALTMLIMIFVNDFWKIHDVPHYLEHAAYGEDFMGLADVIFPCFLFSVGLSIPYAIEIRYTKGYESLSTIKHILSRTFALLITGVFIGNSEAGLAADTPYSIAIYWVLMILAFVAIWNDYSKVTNHRIQGLIPIFKIIGVLILLYLAISFRGANGSVFSSNWGILGMISFSYFFCATVYLLFSDRQKYLFYSAVILILIAILKTPLKAEFGGTSILNLPKGNFIDGFIALFHIGNGVLTAFTMGGVILSMSLAKMEKLSKSMQWFYIILSGLISLAMGYFCHQYWIVNKISATLPWLFYVLCISLLTYTLMDILTYYNLTGWFKWIKPAGTSTLTTYCIPYLYYAASSLTLITLPDQLTSGLPGLLNCFLFAILVIWTAGLFEKMNIKLRL</sequence>
<gene>
    <name evidence="2" type="ORF">ABE541_14995</name>
</gene>
<organism evidence="2 3">
    <name type="scientific">Sphingobacterium kitahiroshimense</name>
    <dbReference type="NCBI Taxonomy" id="470446"/>
    <lineage>
        <taxon>Bacteria</taxon>
        <taxon>Pseudomonadati</taxon>
        <taxon>Bacteroidota</taxon>
        <taxon>Sphingobacteriia</taxon>
        <taxon>Sphingobacteriales</taxon>
        <taxon>Sphingobacteriaceae</taxon>
        <taxon>Sphingobacterium</taxon>
    </lineage>
</organism>
<proteinExistence type="predicted"/>
<evidence type="ECO:0000313" key="3">
    <source>
        <dbReference type="Proteomes" id="UP001409291"/>
    </source>
</evidence>
<accession>A0ABV0BVQ4</accession>
<keyword evidence="3" id="KW-1185">Reference proteome</keyword>
<feature type="transmembrane region" description="Helical" evidence="1">
    <location>
        <begin position="244"/>
        <end position="270"/>
    </location>
</feature>
<name>A0ABV0BVQ4_9SPHI</name>
<feature type="transmembrane region" description="Helical" evidence="1">
    <location>
        <begin position="349"/>
        <end position="370"/>
    </location>
</feature>
<reference evidence="2 3" key="1">
    <citation type="submission" date="2024-04" db="EMBL/GenBank/DDBJ databases">
        <title>WGS of bacteria from Torrens River.</title>
        <authorList>
            <person name="Wyrsch E.R."/>
            <person name="Drigo B."/>
        </authorList>
    </citation>
    <scope>NUCLEOTIDE SEQUENCE [LARGE SCALE GENOMIC DNA]</scope>
    <source>
        <strain evidence="2 3">TWI391</strain>
    </source>
</reference>